<dbReference type="EMBL" id="FN650140">
    <property type="protein sequence ID" value="CBJ11945.1"/>
    <property type="molecule type" value="Genomic_DNA"/>
</dbReference>
<keyword evidence="2" id="KW-1185">Reference proteome</keyword>
<accession>D3HSQ6</accession>
<dbReference type="AlphaFoldDB" id="D3HSQ6"/>
<dbReference type="KEGG" id="llo:LLO_4031"/>
<evidence type="ECO:0000313" key="2">
    <source>
        <dbReference type="Proteomes" id="UP000001060"/>
    </source>
</evidence>
<evidence type="ECO:0000313" key="1">
    <source>
        <dbReference type="EMBL" id="CBJ11945.1"/>
    </source>
</evidence>
<proteinExistence type="predicted"/>
<protein>
    <submittedName>
        <fullName evidence="1">Uncharacterized protein</fullName>
    </submittedName>
</protein>
<organism evidence="1 2">
    <name type="scientific">Legionella longbeachae serogroup 1 (strain NSW150)</name>
    <dbReference type="NCBI Taxonomy" id="661367"/>
    <lineage>
        <taxon>Bacteria</taxon>
        <taxon>Pseudomonadati</taxon>
        <taxon>Pseudomonadota</taxon>
        <taxon>Gammaproteobacteria</taxon>
        <taxon>Legionellales</taxon>
        <taxon>Legionellaceae</taxon>
        <taxon>Legionella</taxon>
    </lineage>
</organism>
<dbReference type="Proteomes" id="UP000001060">
    <property type="component" value="Chromosome"/>
</dbReference>
<name>D3HSQ6_LEGLN</name>
<gene>
    <name evidence="1" type="ordered locus">LLO_4031</name>
</gene>
<dbReference type="HOGENOM" id="CLU_2880363_0_0_6"/>
<reference evidence="1 2" key="1">
    <citation type="journal article" date="2010" name="PLoS Genet.">
        <title>Analysis of the Legionella longbeachae genome and transcriptome uncovers unique strategies to cause Legionnaires' disease.</title>
        <authorList>
            <person name="Cazalet C."/>
            <person name="Gomez-Valero L."/>
            <person name="Rusniok C."/>
            <person name="Lomma M."/>
            <person name="Dervins-Ravault D."/>
            <person name="Newton H."/>
            <person name="Sansom F."/>
            <person name="Jarraud S."/>
            <person name="Zidane N."/>
            <person name="Ma L."/>
            <person name="Bouchier C."/>
            <person name="Etienne J."/>
            <person name="Hartland E."/>
            <person name="Buchrieser C."/>
        </authorList>
    </citation>
    <scope>NUCLEOTIDE SEQUENCE [LARGE SCALE GENOMIC DNA]</scope>
    <source>
        <strain evidence="1 2">NSW150</strain>
    </source>
</reference>
<sequence>MWYINLLEITIKPSFEEVTPSLLFYGNLPDVYFQIPESKRIAFLIKILAHSPVHKILLKLILL</sequence>
<dbReference type="STRING" id="661367.LLO_4031"/>